<accession>A0ABV1QCG7</accession>
<proteinExistence type="predicted"/>
<dbReference type="RefSeq" id="WP_350240877.1">
    <property type="nucleotide sequence ID" value="NZ_JBEJUE010000044.1"/>
</dbReference>
<evidence type="ECO:0000256" key="1">
    <source>
        <dbReference type="SAM" id="MobiDB-lite"/>
    </source>
</evidence>
<name>A0ABV1QCG7_STRMI</name>
<gene>
    <name evidence="3" type="ORF">ABR748_32230</name>
</gene>
<reference evidence="3 4" key="1">
    <citation type="submission" date="2024-01" db="EMBL/GenBank/DDBJ databases">
        <title>Metagenomic exploration of the rhizosphere soil microbial community and their significance in facilitating the development of wild simulated ginseng.</title>
        <authorList>
            <person name="Huang J."/>
        </authorList>
    </citation>
    <scope>NUCLEOTIDE SEQUENCE [LARGE SCALE GENOMIC DNA]</scope>
    <source>
        <strain evidence="3 4">WY141</strain>
    </source>
</reference>
<feature type="region of interest" description="Disordered" evidence="1">
    <location>
        <begin position="108"/>
        <end position="132"/>
    </location>
</feature>
<dbReference type="PROSITE" id="PS51674">
    <property type="entry name" value="4FE4S_WBL"/>
    <property type="match status" value="1"/>
</dbReference>
<dbReference type="EMBL" id="JBEJUE010000044">
    <property type="protein sequence ID" value="MER0428843.1"/>
    <property type="molecule type" value="Genomic_DNA"/>
</dbReference>
<feature type="domain" description="4Fe-4S Wbl-type" evidence="2">
    <location>
        <begin position="28"/>
        <end position="96"/>
    </location>
</feature>
<evidence type="ECO:0000313" key="4">
    <source>
        <dbReference type="Proteomes" id="UP001456562"/>
    </source>
</evidence>
<evidence type="ECO:0000313" key="3">
    <source>
        <dbReference type="EMBL" id="MER0428843.1"/>
    </source>
</evidence>
<keyword evidence="4" id="KW-1185">Reference proteome</keyword>
<evidence type="ECO:0000259" key="2">
    <source>
        <dbReference type="PROSITE" id="PS51674"/>
    </source>
</evidence>
<protein>
    <submittedName>
        <fullName evidence="3">WhiB family transcriptional regulator</fullName>
    </submittedName>
</protein>
<sequence>MPGSRTGTATLVLANTRIPFPISDQPLACRTTPAQFAIEDVSTADDPRARQKATAQAKQACVGCPVVTECLKWALAKPDLTPTGVWAATTKRDRTRLRKQLTARLGNDWAGAVAEQDRRRREQRRTTRTDPPTVRDQALARLELELIHTRPETYNPWRQPITPQQAASNRRVLELALKAAWAVLTDWAEALNAESLHLDTTSAQQLAAAARTTAHHSRETSTT</sequence>
<organism evidence="3 4">
    <name type="scientific">Streptomyces microflavus</name>
    <name type="common">Streptomyces lipmanii</name>
    <dbReference type="NCBI Taxonomy" id="1919"/>
    <lineage>
        <taxon>Bacteria</taxon>
        <taxon>Bacillati</taxon>
        <taxon>Actinomycetota</taxon>
        <taxon>Actinomycetes</taxon>
        <taxon>Kitasatosporales</taxon>
        <taxon>Streptomycetaceae</taxon>
        <taxon>Streptomyces</taxon>
    </lineage>
</organism>
<comment type="caution">
    <text evidence="3">The sequence shown here is derived from an EMBL/GenBank/DDBJ whole genome shotgun (WGS) entry which is preliminary data.</text>
</comment>
<feature type="compositionally biased region" description="Basic and acidic residues" evidence="1">
    <location>
        <begin position="115"/>
        <end position="128"/>
    </location>
</feature>
<dbReference type="InterPro" id="IPR034768">
    <property type="entry name" value="4FE4S_WBL"/>
</dbReference>
<dbReference type="Pfam" id="PF02467">
    <property type="entry name" value="Whib"/>
    <property type="match status" value="1"/>
</dbReference>
<dbReference type="Proteomes" id="UP001456562">
    <property type="component" value="Unassembled WGS sequence"/>
</dbReference>